<dbReference type="Pfam" id="PF02518">
    <property type="entry name" value="HATPase_c"/>
    <property type="match status" value="1"/>
</dbReference>
<evidence type="ECO:0000256" key="1">
    <source>
        <dbReference type="ARBA" id="ARBA00000085"/>
    </source>
</evidence>
<dbReference type="InterPro" id="IPR050351">
    <property type="entry name" value="BphY/WalK/GraS-like"/>
</dbReference>
<keyword evidence="6" id="KW-0547">Nucleotide-binding</keyword>
<dbReference type="SMART" id="SM00388">
    <property type="entry name" value="HisKA"/>
    <property type="match status" value="1"/>
</dbReference>
<dbReference type="EMBL" id="CP016537">
    <property type="protein sequence ID" value="ANU15270.1"/>
    <property type="molecule type" value="Genomic_DNA"/>
</dbReference>
<keyword evidence="10 11" id="KW-0472">Membrane</keyword>
<dbReference type="PANTHER" id="PTHR45453">
    <property type="entry name" value="PHOSPHATE REGULON SENSOR PROTEIN PHOR"/>
    <property type="match status" value="1"/>
</dbReference>
<keyword evidence="7 13" id="KW-0418">Kinase</keyword>
<dbReference type="GO" id="GO:0005524">
    <property type="term" value="F:ATP binding"/>
    <property type="evidence" value="ECO:0007669"/>
    <property type="project" value="UniProtKB-KW"/>
</dbReference>
<dbReference type="InterPro" id="IPR036097">
    <property type="entry name" value="HisK_dim/P_sf"/>
</dbReference>
<keyword evidence="5" id="KW-0808">Transferase</keyword>
<evidence type="ECO:0000256" key="10">
    <source>
        <dbReference type="ARBA" id="ARBA00023136"/>
    </source>
</evidence>
<comment type="subcellular location">
    <subcellularLocation>
        <location evidence="2">Cell membrane</location>
        <topology evidence="2">Multi-pass membrane protein</topology>
    </subcellularLocation>
</comment>
<evidence type="ECO:0000256" key="8">
    <source>
        <dbReference type="ARBA" id="ARBA00022840"/>
    </source>
</evidence>
<dbReference type="Gene3D" id="1.10.287.130">
    <property type="match status" value="1"/>
</dbReference>
<gene>
    <name evidence="13" type="ORF">BBI08_16040</name>
</gene>
<proteinExistence type="predicted"/>
<dbReference type="Gene3D" id="3.30.565.10">
    <property type="entry name" value="Histidine kinase-like ATPase, C-terminal domain"/>
    <property type="match status" value="1"/>
</dbReference>
<dbReference type="InterPro" id="IPR036890">
    <property type="entry name" value="HATPase_C_sf"/>
</dbReference>
<evidence type="ECO:0000313" key="13">
    <source>
        <dbReference type="EMBL" id="ANU15270.1"/>
    </source>
</evidence>
<comment type="catalytic activity">
    <reaction evidence="1">
        <text>ATP + protein L-histidine = ADP + protein N-phospho-L-histidine.</text>
        <dbReference type="EC" id="2.7.13.3"/>
    </reaction>
</comment>
<evidence type="ECO:0000256" key="4">
    <source>
        <dbReference type="ARBA" id="ARBA00022553"/>
    </source>
</evidence>
<dbReference type="SUPFAM" id="SSF55874">
    <property type="entry name" value="ATPase domain of HSP90 chaperone/DNA topoisomerase II/histidine kinase"/>
    <property type="match status" value="1"/>
</dbReference>
<evidence type="ECO:0000256" key="11">
    <source>
        <dbReference type="SAM" id="Phobius"/>
    </source>
</evidence>
<dbReference type="GO" id="GO:0005886">
    <property type="term" value="C:plasma membrane"/>
    <property type="evidence" value="ECO:0007669"/>
    <property type="project" value="UniProtKB-SubCell"/>
</dbReference>
<dbReference type="EC" id="2.7.13.3" evidence="3"/>
<dbReference type="FunFam" id="1.10.287.130:FF:000001">
    <property type="entry name" value="Two-component sensor histidine kinase"/>
    <property type="match status" value="1"/>
</dbReference>
<keyword evidence="11" id="KW-1133">Transmembrane helix</keyword>
<dbReference type="STRING" id="1215089.BBI08_16040"/>
<protein>
    <recommendedName>
        <fullName evidence="3">histidine kinase</fullName>
        <ecNumber evidence="3">2.7.13.3</ecNumber>
    </recommendedName>
</protein>
<accession>A0A1C7DUF0</accession>
<dbReference type="InterPro" id="IPR003661">
    <property type="entry name" value="HisK_dim/P_dom"/>
</dbReference>
<dbReference type="PANTHER" id="PTHR45453:SF1">
    <property type="entry name" value="PHOSPHATE REGULON SENSOR PROTEIN PHOR"/>
    <property type="match status" value="1"/>
</dbReference>
<evidence type="ECO:0000259" key="12">
    <source>
        <dbReference type="PROSITE" id="PS50109"/>
    </source>
</evidence>
<dbReference type="InterPro" id="IPR004358">
    <property type="entry name" value="Sig_transdc_His_kin-like_C"/>
</dbReference>
<evidence type="ECO:0000313" key="14">
    <source>
        <dbReference type="Proteomes" id="UP000092687"/>
    </source>
</evidence>
<dbReference type="CDD" id="cd00075">
    <property type="entry name" value="HATPase"/>
    <property type="match status" value="1"/>
</dbReference>
<keyword evidence="9" id="KW-0902">Two-component regulatory system</keyword>
<evidence type="ECO:0000256" key="6">
    <source>
        <dbReference type="ARBA" id="ARBA00022741"/>
    </source>
</evidence>
<feature type="transmembrane region" description="Helical" evidence="11">
    <location>
        <begin position="26"/>
        <end position="48"/>
    </location>
</feature>
<evidence type="ECO:0000256" key="3">
    <source>
        <dbReference type="ARBA" id="ARBA00012438"/>
    </source>
</evidence>
<evidence type="ECO:0000256" key="9">
    <source>
        <dbReference type="ARBA" id="ARBA00023012"/>
    </source>
</evidence>
<dbReference type="GO" id="GO:0000155">
    <property type="term" value="F:phosphorelay sensor kinase activity"/>
    <property type="evidence" value="ECO:0007669"/>
    <property type="project" value="InterPro"/>
</dbReference>
<reference evidence="14" key="1">
    <citation type="submission" date="2016-07" db="EMBL/GenBank/DDBJ databases">
        <authorList>
            <person name="See-Too W.S."/>
        </authorList>
    </citation>
    <scope>NUCLEOTIDE SEQUENCE [LARGE SCALE GENOMIC DNA]</scope>
    <source>
        <strain evidence="14">DSM 24743</strain>
    </source>
</reference>
<dbReference type="Proteomes" id="UP000092687">
    <property type="component" value="Chromosome"/>
</dbReference>
<keyword evidence="8" id="KW-0067">ATP-binding</keyword>
<evidence type="ECO:0000256" key="2">
    <source>
        <dbReference type="ARBA" id="ARBA00004651"/>
    </source>
</evidence>
<feature type="transmembrane region" description="Helical" evidence="11">
    <location>
        <begin position="187"/>
        <end position="213"/>
    </location>
</feature>
<dbReference type="CDD" id="cd00082">
    <property type="entry name" value="HisKA"/>
    <property type="match status" value="1"/>
</dbReference>
<dbReference type="RefSeq" id="WP_065528496.1">
    <property type="nucleotide sequence ID" value="NZ_CP016537.2"/>
</dbReference>
<dbReference type="PRINTS" id="PR00344">
    <property type="entry name" value="BCTRLSENSOR"/>
</dbReference>
<organism evidence="13 14">
    <name type="scientific">Planococcus halocryophilus</name>
    <dbReference type="NCBI Taxonomy" id="1215089"/>
    <lineage>
        <taxon>Bacteria</taxon>
        <taxon>Bacillati</taxon>
        <taxon>Bacillota</taxon>
        <taxon>Bacilli</taxon>
        <taxon>Bacillales</taxon>
        <taxon>Caryophanaceae</taxon>
        <taxon>Planococcus</taxon>
    </lineage>
</organism>
<keyword evidence="4" id="KW-0597">Phosphoprotein</keyword>
<feature type="domain" description="Histidine kinase" evidence="12">
    <location>
        <begin position="234"/>
        <end position="452"/>
    </location>
</feature>
<keyword evidence="14" id="KW-1185">Reference proteome</keyword>
<evidence type="ECO:0000256" key="5">
    <source>
        <dbReference type="ARBA" id="ARBA00022679"/>
    </source>
</evidence>
<dbReference type="KEGG" id="phc:BBI08_16040"/>
<dbReference type="PROSITE" id="PS50109">
    <property type="entry name" value="HIS_KIN"/>
    <property type="match status" value="1"/>
</dbReference>
<keyword evidence="11" id="KW-0812">Transmembrane</keyword>
<dbReference type="FunFam" id="3.30.565.10:FF:000006">
    <property type="entry name" value="Sensor histidine kinase WalK"/>
    <property type="match status" value="1"/>
</dbReference>
<dbReference type="SUPFAM" id="SSF47384">
    <property type="entry name" value="Homodimeric domain of signal transducing histidine kinase"/>
    <property type="match status" value="1"/>
</dbReference>
<dbReference type="InterPro" id="IPR003594">
    <property type="entry name" value="HATPase_dom"/>
</dbReference>
<dbReference type="AlphaFoldDB" id="A0A1C7DUF0"/>
<dbReference type="Pfam" id="PF00512">
    <property type="entry name" value="HisKA"/>
    <property type="match status" value="1"/>
</dbReference>
<reference evidence="14" key="2">
    <citation type="submission" date="2016-10" db="EMBL/GenBank/DDBJ databases">
        <authorList>
            <person name="See-Too W.S."/>
        </authorList>
    </citation>
    <scope>NUCLEOTIDE SEQUENCE [LARGE SCALE GENOMIC DNA]</scope>
    <source>
        <strain evidence="14">DSM 24743</strain>
    </source>
</reference>
<dbReference type="GO" id="GO:0004721">
    <property type="term" value="F:phosphoprotein phosphatase activity"/>
    <property type="evidence" value="ECO:0007669"/>
    <property type="project" value="TreeGrafter"/>
</dbReference>
<dbReference type="GO" id="GO:0016036">
    <property type="term" value="P:cellular response to phosphate starvation"/>
    <property type="evidence" value="ECO:0007669"/>
    <property type="project" value="TreeGrafter"/>
</dbReference>
<dbReference type="InterPro" id="IPR005467">
    <property type="entry name" value="His_kinase_dom"/>
</dbReference>
<dbReference type="OrthoDB" id="9813151at2"/>
<evidence type="ECO:0000256" key="7">
    <source>
        <dbReference type="ARBA" id="ARBA00022777"/>
    </source>
</evidence>
<sequence length="454" mass="51109">MKRDKRTKQAKKTTDVFRSTHKRLTLFYSGIFSVFLILFVAIVLFILYQVVFTEQERELRQLAEQEIAELRRETFGATAPTRRLPRQQFLAENQLFYYVQTAEGELVVSNEGIDQLQPLYLNLISSWTPNETEIRQETITIPLENPDFSEFQNFDFTVLALARPVQVDGEVVGTMYIGLDISNITRIFRWAVIVLTGLAVLFIGLGIVLSYIMSKRALVPVQRSYNQQRELVANASHELRTPLSTILSSIEVLEMEREEKDSFTGRILDGLKHEVRRMTVLVSDLLTLAQADSPDANALIRNWCNLTPASEQLIESFKARATVKKIDLTIEAPAEVNVYADCDKLIQLLSILLDNAINYTPEGGSVAVTLQMRSDSLLLAVRDTGIGIEAADQEHIFERFYRADKARTRKEGGHGLGLAIGKWIVDAHGGTIWVESAPGEGSLFQVSIPSGKDR</sequence>
<name>A0A1C7DUF0_9BACL</name>
<dbReference type="SMART" id="SM00387">
    <property type="entry name" value="HATPase_c"/>
    <property type="match status" value="1"/>
</dbReference>